<evidence type="ECO:0000256" key="1">
    <source>
        <dbReference type="ARBA" id="ARBA00022801"/>
    </source>
</evidence>
<evidence type="ECO:0000313" key="3">
    <source>
        <dbReference type="EMBL" id="CAG7786942.1"/>
    </source>
</evidence>
<sequence length="210" mass="22787">EAPGADNVALELEKQMNPSNWNPRNLTSEQVIEKYVESGLSGTNHARKTLANSVNVAYGPKPTEKLDFYGTDLPMDSPLFFWIHGGYWQEGSKDISGNFANVLYGWGFKTAVMGYTLAPEAQIEDIVKELEQALNLVSGTYPSSKIIIGGHSAGGQLVASLLTSEVLKRVPALATQVVGLYFVSGVFDLRPLVPTSINRPLKLTPSVSFV</sequence>
<accession>A0A8J2PA42</accession>
<dbReference type="AlphaFoldDB" id="A0A8J2PA42"/>
<feature type="non-terminal residue" evidence="3">
    <location>
        <position position="210"/>
    </location>
</feature>
<dbReference type="EMBL" id="CAJVCH010329744">
    <property type="protein sequence ID" value="CAG7786942.1"/>
    <property type="molecule type" value="Genomic_DNA"/>
</dbReference>
<gene>
    <name evidence="3" type="ORF">AFUS01_LOCUS25488</name>
</gene>
<dbReference type="PANTHER" id="PTHR48081:SF33">
    <property type="entry name" value="KYNURENINE FORMAMIDASE"/>
    <property type="match status" value="1"/>
</dbReference>
<feature type="domain" description="Alpha/beta hydrolase fold-3" evidence="2">
    <location>
        <begin position="81"/>
        <end position="177"/>
    </location>
</feature>
<evidence type="ECO:0000259" key="2">
    <source>
        <dbReference type="Pfam" id="PF07859"/>
    </source>
</evidence>
<dbReference type="InterPro" id="IPR050300">
    <property type="entry name" value="GDXG_lipolytic_enzyme"/>
</dbReference>
<reference evidence="3" key="1">
    <citation type="submission" date="2021-06" db="EMBL/GenBank/DDBJ databases">
        <authorList>
            <person name="Hodson N. C."/>
            <person name="Mongue J. A."/>
            <person name="Jaron S. K."/>
        </authorList>
    </citation>
    <scope>NUCLEOTIDE SEQUENCE</scope>
</reference>
<feature type="non-terminal residue" evidence="3">
    <location>
        <position position="1"/>
    </location>
</feature>
<comment type="caution">
    <text evidence="3">The sequence shown here is derived from an EMBL/GenBank/DDBJ whole genome shotgun (WGS) entry which is preliminary data.</text>
</comment>
<dbReference type="OrthoDB" id="433474at2759"/>
<dbReference type="GO" id="GO:0004061">
    <property type="term" value="F:arylformamidase activity"/>
    <property type="evidence" value="ECO:0007669"/>
    <property type="project" value="TreeGrafter"/>
</dbReference>
<proteinExistence type="predicted"/>
<dbReference type="PANTHER" id="PTHR48081">
    <property type="entry name" value="AB HYDROLASE SUPERFAMILY PROTEIN C4A8.06C"/>
    <property type="match status" value="1"/>
</dbReference>
<name>A0A8J2PA42_9HEXA</name>
<dbReference type="InterPro" id="IPR013094">
    <property type="entry name" value="AB_hydrolase_3"/>
</dbReference>
<organism evidence="3 4">
    <name type="scientific">Allacma fusca</name>
    <dbReference type="NCBI Taxonomy" id="39272"/>
    <lineage>
        <taxon>Eukaryota</taxon>
        <taxon>Metazoa</taxon>
        <taxon>Ecdysozoa</taxon>
        <taxon>Arthropoda</taxon>
        <taxon>Hexapoda</taxon>
        <taxon>Collembola</taxon>
        <taxon>Symphypleona</taxon>
        <taxon>Sminthuridae</taxon>
        <taxon>Allacma</taxon>
    </lineage>
</organism>
<protein>
    <recommendedName>
        <fullName evidence="2">Alpha/beta hydrolase fold-3 domain-containing protein</fullName>
    </recommendedName>
</protein>
<dbReference type="Proteomes" id="UP000708208">
    <property type="component" value="Unassembled WGS sequence"/>
</dbReference>
<keyword evidence="4" id="KW-1185">Reference proteome</keyword>
<keyword evidence="1" id="KW-0378">Hydrolase</keyword>
<dbReference type="Pfam" id="PF07859">
    <property type="entry name" value="Abhydrolase_3"/>
    <property type="match status" value="1"/>
</dbReference>
<evidence type="ECO:0000313" key="4">
    <source>
        <dbReference type="Proteomes" id="UP000708208"/>
    </source>
</evidence>